<feature type="chain" id="PRO_5020931380" evidence="1">
    <location>
        <begin position="26"/>
        <end position="120"/>
    </location>
</feature>
<evidence type="ECO:0000313" key="2">
    <source>
        <dbReference type="EMBL" id="QCI66354.1"/>
    </source>
</evidence>
<accession>A0A4D7AXR9</accession>
<evidence type="ECO:0000313" key="3">
    <source>
        <dbReference type="Proteomes" id="UP000298781"/>
    </source>
</evidence>
<evidence type="ECO:0000256" key="1">
    <source>
        <dbReference type="SAM" id="SignalP"/>
    </source>
</evidence>
<organism evidence="2 3">
    <name type="scientific">Phreatobacter stygius</name>
    <dbReference type="NCBI Taxonomy" id="1940610"/>
    <lineage>
        <taxon>Bacteria</taxon>
        <taxon>Pseudomonadati</taxon>
        <taxon>Pseudomonadota</taxon>
        <taxon>Alphaproteobacteria</taxon>
        <taxon>Hyphomicrobiales</taxon>
        <taxon>Phreatobacteraceae</taxon>
        <taxon>Phreatobacter</taxon>
    </lineage>
</organism>
<gene>
    <name evidence="2" type="ORF">E8M01_20300</name>
</gene>
<feature type="signal peptide" evidence="1">
    <location>
        <begin position="1"/>
        <end position="25"/>
    </location>
</feature>
<dbReference type="Proteomes" id="UP000298781">
    <property type="component" value="Chromosome"/>
</dbReference>
<keyword evidence="1" id="KW-0732">Signal</keyword>
<proteinExistence type="predicted"/>
<name>A0A4D7AXR9_9HYPH</name>
<dbReference type="AlphaFoldDB" id="A0A4D7AXR9"/>
<keyword evidence="3" id="KW-1185">Reference proteome</keyword>
<reference evidence="2 3" key="1">
    <citation type="submission" date="2019-04" db="EMBL/GenBank/DDBJ databases">
        <title>Phreatobacter aquaticus sp. nov.</title>
        <authorList>
            <person name="Choi A."/>
        </authorList>
    </citation>
    <scope>NUCLEOTIDE SEQUENCE [LARGE SCALE GENOMIC DNA]</scope>
    <source>
        <strain evidence="2 3">KCTC 52518</strain>
    </source>
</reference>
<dbReference type="OrthoDB" id="8613937at2"/>
<protein>
    <submittedName>
        <fullName evidence="2">Uncharacterized protein</fullName>
    </submittedName>
</protein>
<sequence>MKHSTGLVALAAVLASLAAAAPAVARDVSCRIEQQGKVVLDRTCDFQADGRDGSFVLSARGRHGNLLPRISMVTVSVVSPGVAEVRGLTLDGINSRWGEARRSARDGACWEGSDFRICAH</sequence>
<dbReference type="EMBL" id="CP039690">
    <property type="protein sequence ID" value="QCI66354.1"/>
    <property type="molecule type" value="Genomic_DNA"/>
</dbReference>
<dbReference type="RefSeq" id="WP_136961798.1">
    <property type="nucleotide sequence ID" value="NZ_CP039690.1"/>
</dbReference>
<dbReference type="KEGG" id="pstg:E8M01_20300"/>